<dbReference type="Gene3D" id="3.30.2350.10">
    <property type="entry name" value="Pseudouridine synthase"/>
    <property type="match status" value="1"/>
</dbReference>
<evidence type="ECO:0000313" key="1">
    <source>
        <dbReference type="EMBL" id="KKK50015.1"/>
    </source>
</evidence>
<gene>
    <name evidence="1" type="ORF">LCGC14_3129260</name>
</gene>
<dbReference type="AlphaFoldDB" id="A0A0F8WNZ9"/>
<protein>
    <recommendedName>
        <fullName evidence="2">Pseudouridine synthase RsuA/RluA-like domain-containing protein</fullName>
    </recommendedName>
</protein>
<comment type="caution">
    <text evidence="1">The sequence shown here is derived from an EMBL/GenBank/DDBJ whole genome shotgun (WGS) entry which is preliminary data.</text>
</comment>
<name>A0A0F8WNZ9_9ZZZZ</name>
<accession>A0A0F8WNZ9</accession>
<feature type="non-terminal residue" evidence="1">
    <location>
        <position position="1"/>
    </location>
</feature>
<dbReference type="InterPro" id="IPR020103">
    <property type="entry name" value="PsdUridine_synth_cat_dom_sf"/>
</dbReference>
<evidence type="ECO:0008006" key="2">
    <source>
        <dbReference type="Google" id="ProtNLM"/>
    </source>
</evidence>
<reference evidence="1" key="1">
    <citation type="journal article" date="2015" name="Nature">
        <title>Complex archaea that bridge the gap between prokaryotes and eukaryotes.</title>
        <authorList>
            <person name="Spang A."/>
            <person name="Saw J.H."/>
            <person name="Jorgensen S.L."/>
            <person name="Zaremba-Niedzwiedzka K."/>
            <person name="Martijn J."/>
            <person name="Lind A.E."/>
            <person name="van Eijk R."/>
            <person name="Schleper C."/>
            <person name="Guy L."/>
            <person name="Ettema T.J."/>
        </authorList>
    </citation>
    <scope>NUCLEOTIDE SEQUENCE</scope>
</reference>
<dbReference type="SUPFAM" id="SSF55120">
    <property type="entry name" value="Pseudouridine synthase"/>
    <property type="match status" value="1"/>
</dbReference>
<dbReference type="EMBL" id="LAZR01068239">
    <property type="protein sequence ID" value="KKK50015.1"/>
    <property type="molecule type" value="Genomic_DNA"/>
</dbReference>
<sequence length="125" mass="13387">RHKTRNAPKSGIGAQTVIEPLICRYGHTLATAGIVTGRTHQIRVQAAIHGHPLTGDRKYEGSTLLDRYVLHAALLSLTAADFGPDLPIGYGGLDRLFAPLPEKSIVHIDALFGIGTAERIVADLC</sequence>
<dbReference type="GO" id="GO:0001522">
    <property type="term" value="P:pseudouridine synthesis"/>
    <property type="evidence" value="ECO:0007669"/>
    <property type="project" value="InterPro"/>
</dbReference>
<dbReference type="GO" id="GO:0009982">
    <property type="term" value="F:pseudouridine synthase activity"/>
    <property type="evidence" value="ECO:0007669"/>
    <property type="project" value="InterPro"/>
</dbReference>
<proteinExistence type="predicted"/>
<organism evidence="1">
    <name type="scientific">marine sediment metagenome</name>
    <dbReference type="NCBI Taxonomy" id="412755"/>
    <lineage>
        <taxon>unclassified sequences</taxon>
        <taxon>metagenomes</taxon>
        <taxon>ecological metagenomes</taxon>
    </lineage>
</organism>
<dbReference type="GO" id="GO:0003723">
    <property type="term" value="F:RNA binding"/>
    <property type="evidence" value="ECO:0007669"/>
    <property type="project" value="InterPro"/>
</dbReference>